<proteinExistence type="predicted"/>
<protein>
    <submittedName>
        <fullName evidence="2">Uncharacterized protein</fullName>
    </submittedName>
</protein>
<accession>A0ABR3WY32</accession>
<dbReference type="Proteomes" id="UP001583193">
    <property type="component" value="Unassembled WGS sequence"/>
</dbReference>
<evidence type="ECO:0000313" key="2">
    <source>
        <dbReference type="EMBL" id="KAL1868593.1"/>
    </source>
</evidence>
<feature type="compositionally biased region" description="Polar residues" evidence="1">
    <location>
        <begin position="1"/>
        <end position="13"/>
    </location>
</feature>
<name>A0ABR3WY32_9EURO</name>
<feature type="compositionally biased region" description="Polar residues" evidence="1">
    <location>
        <begin position="78"/>
        <end position="90"/>
    </location>
</feature>
<feature type="compositionally biased region" description="Acidic residues" evidence="1">
    <location>
        <begin position="107"/>
        <end position="119"/>
    </location>
</feature>
<comment type="caution">
    <text evidence="2">The sequence shown here is derived from an EMBL/GenBank/DDBJ whole genome shotgun (WGS) entry which is preliminary data.</text>
</comment>
<feature type="compositionally biased region" description="Basic and acidic residues" evidence="1">
    <location>
        <begin position="29"/>
        <end position="39"/>
    </location>
</feature>
<feature type="region of interest" description="Disordered" evidence="1">
    <location>
        <begin position="1"/>
        <end position="121"/>
    </location>
</feature>
<evidence type="ECO:0000256" key="1">
    <source>
        <dbReference type="SAM" id="MobiDB-lite"/>
    </source>
</evidence>
<evidence type="ECO:0000313" key="3">
    <source>
        <dbReference type="Proteomes" id="UP001583193"/>
    </source>
</evidence>
<feature type="region of interest" description="Disordered" evidence="1">
    <location>
        <begin position="160"/>
        <end position="295"/>
    </location>
</feature>
<feature type="compositionally biased region" description="Polar residues" evidence="1">
    <location>
        <begin position="251"/>
        <end position="262"/>
    </location>
</feature>
<gene>
    <name evidence="2" type="ORF">Plec18167_008184</name>
</gene>
<reference evidence="2 3" key="1">
    <citation type="journal article" date="2024" name="IMA Fungus">
        <title>IMA Genome - F19 : A genome assembly and annotation guide to empower mycologists, including annotated draft genome sequences of Ceratocystis pirilliformis, Diaporthe australafricana, Fusarium ophioides, Paecilomyces lecythidis, and Sporothrix stenoceras.</title>
        <authorList>
            <person name="Aylward J."/>
            <person name="Wilson A.M."/>
            <person name="Visagie C.M."/>
            <person name="Spraker J."/>
            <person name="Barnes I."/>
            <person name="Buitendag C."/>
            <person name="Ceriani C."/>
            <person name="Del Mar Angel L."/>
            <person name="du Plessis D."/>
            <person name="Fuchs T."/>
            <person name="Gasser K."/>
            <person name="Kramer D."/>
            <person name="Li W."/>
            <person name="Munsamy K."/>
            <person name="Piso A."/>
            <person name="Price J.L."/>
            <person name="Sonnekus B."/>
            <person name="Thomas C."/>
            <person name="van der Nest A."/>
            <person name="van Dijk A."/>
            <person name="van Heerden A."/>
            <person name="van Vuuren N."/>
            <person name="Yilmaz N."/>
            <person name="Duong T.A."/>
            <person name="van der Merwe N.A."/>
            <person name="Wingfield M.J."/>
            <person name="Wingfield B.D."/>
        </authorList>
    </citation>
    <scope>NUCLEOTIDE SEQUENCE [LARGE SCALE GENOMIC DNA]</scope>
    <source>
        <strain evidence="2 3">CMW 18167</strain>
    </source>
</reference>
<organism evidence="2 3">
    <name type="scientific">Paecilomyces lecythidis</name>
    <dbReference type="NCBI Taxonomy" id="3004212"/>
    <lineage>
        <taxon>Eukaryota</taxon>
        <taxon>Fungi</taxon>
        <taxon>Dikarya</taxon>
        <taxon>Ascomycota</taxon>
        <taxon>Pezizomycotina</taxon>
        <taxon>Eurotiomycetes</taxon>
        <taxon>Eurotiomycetidae</taxon>
        <taxon>Eurotiales</taxon>
        <taxon>Thermoascaceae</taxon>
        <taxon>Paecilomyces</taxon>
    </lineage>
</organism>
<sequence>MENPENTDPSPVSQEAPGLEAAETPNVDTRSEETIEDRRKQTHTKGKLALARIKLNQRLRNETSVPNEHEKTNEDTTNEAPTDNNETTNVHAIDLTINRDSTNNESQDCEAESEIELSESSEYKNLERWYRGLRRPTIEDTIKWQSATYKEETRKKRLLNRKNLEENDQEPVDNQLFCSEDEREAPASSGEPDKDGDDQPVTIDLTSSETPNRDKPTNKRRKTNRISAEERRGSQQLGLDIALSRAKRTGKQSFGETISGTRSLGGRPNRKRKINIGNSVHGKPQNKKRRSKANDVDFGSLFQTDIIADAHESSTKPVHTFTKKNKDSALAELIASIPTADRKDAVPDKRLILEATRKFTRPAKSDDPRSSFYA</sequence>
<dbReference type="EMBL" id="JAVDPF010000038">
    <property type="protein sequence ID" value="KAL1868593.1"/>
    <property type="molecule type" value="Genomic_DNA"/>
</dbReference>
<keyword evidence="3" id="KW-1185">Reference proteome</keyword>